<gene>
    <name evidence="1" type="ORF">WMO43_02395</name>
</gene>
<reference evidence="1 2" key="1">
    <citation type="submission" date="2024-03" db="EMBL/GenBank/DDBJ databases">
        <title>Human intestinal bacterial collection.</title>
        <authorList>
            <person name="Pauvert C."/>
            <person name="Hitch T.C.A."/>
            <person name="Clavel T."/>
        </authorList>
    </citation>
    <scope>NUCLEOTIDE SEQUENCE [LARGE SCALE GENOMIC DNA]</scope>
    <source>
        <strain evidence="1 2">CLA-AA-H185</strain>
    </source>
</reference>
<dbReference type="RefSeq" id="WP_353529761.1">
    <property type="nucleotide sequence ID" value="NZ_JBBMEX010000002.1"/>
</dbReference>
<evidence type="ECO:0000313" key="1">
    <source>
        <dbReference type="EMBL" id="MEQ2556733.1"/>
    </source>
</evidence>
<organism evidence="1 2">
    <name type="scientific">Maccoyibacter intestinihominis</name>
    <dbReference type="NCBI Taxonomy" id="3133499"/>
    <lineage>
        <taxon>Bacteria</taxon>
        <taxon>Bacillati</taxon>
        <taxon>Bacillota</taxon>
        <taxon>Clostridia</taxon>
        <taxon>Lachnospirales</taxon>
        <taxon>Lachnospiraceae</taxon>
        <taxon>Maccoyibacter</taxon>
    </lineage>
</organism>
<dbReference type="EMBL" id="JBBMEX010000002">
    <property type="protein sequence ID" value="MEQ2556733.1"/>
    <property type="molecule type" value="Genomic_DNA"/>
</dbReference>
<keyword evidence="2" id="KW-1185">Reference proteome</keyword>
<protein>
    <submittedName>
        <fullName evidence="1">HK97 gp10 family phage protein</fullName>
    </submittedName>
</protein>
<name>A0ABV1HB54_9FIRM</name>
<evidence type="ECO:0000313" key="2">
    <source>
        <dbReference type="Proteomes" id="UP001454489"/>
    </source>
</evidence>
<dbReference type="Pfam" id="PF04883">
    <property type="entry name" value="HK97-gp10_like"/>
    <property type="match status" value="1"/>
</dbReference>
<comment type="caution">
    <text evidence="1">The sequence shown here is derived from an EMBL/GenBank/DDBJ whole genome shotgun (WGS) entry which is preliminary data.</text>
</comment>
<accession>A0ABV1HB54</accession>
<dbReference type="Proteomes" id="UP001454489">
    <property type="component" value="Unassembled WGS sequence"/>
</dbReference>
<sequence length="140" mass="16109">MSRMGGFDARELRKLRDELEKLQEPEEFMKDCAKELAARLLRMVVQRTPADTGTLRRAWTAGTSSEGYANSVQVNHSGNVYEIAITNPMEYASYKEYGHRTPNHKGWVPGHFMLKISEEELERIAPAILEQRIYRYFGGL</sequence>
<proteinExistence type="predicted"/>
<dbReference type="InterPro" id="IPR010064">
    <property type="entry name" value="HK97-gp10_tail"/>
</dbReference>